<dbReference type="AlphaFoldDB" id="A0A6N3H4V0"/>
<evidence type="ECO:0000313" key="1">
    <source>
        <dbReference type="EMBL" id="VYU71755.1"/>
    </source>
</evidence>
<gene>
    <name evidence="1" type="ORF">CHLFYP18_02280</name>
</gene>
<accession>A0A6N3H4V0</accession>
<dbReference type="EMBL" id="CACRUH010000068">
    <property type="protein sequence ID" value="VYU71755.1"/>
    <property type="molecule type" value="Genomic_DNA"/>
</dbReference>
<name>A0A6N3H4V0_9FIRM</name>
<reference evidence="1" key="1">
    <citation type="submission" date="2019-11" db="EMBL/GenBank/DDBJ databases">
        <authorList>
            <person name="Feng L."/>
        </authorList>
    </citation>
    <scope>NUCLEOTIDE SEQUENCE</scope>
    <source>
        <strain evidence="1">ChathewayiLFYP18</strain>
    </source>
</reference>
<proteinExistence type="predicted"/>
<organism evidence="1">
    <name type="scientific">Hungatella hathewayi</name>
    <dbReference type="NCBI Taxonomy" id="154046"/>
    <lineage>
        <taxon>Bacteria</taxon>
        <taxon>Bacillati</taxon>
        <taxon>Bacillota</taxon>
        <taxon>Clostridia</taxon>
        <taxon>Lachnospirales</taxon>
        <taxon>Lachnospiraceae</taxon>
        <taxon>Hungatella</taxon>
    </lineage>
</organism>
<sequence>MNVGLNVGLNVSLTVGLNVNQNVGLKVDLNVNQKVGLDVDLTGDAEASKEMLQEERGAVIPVIYHHWRGSSPFLLFS</sequence>
<protein>
    <submittedName>
        <fullName evidence="1">Uncharacterized protein</fullName>
    </submittedName>
</protein>
<dbReference type="RefSeq" id="WP_156833580.1">
    <property type="nucleotide sequence ID" value="NZ_CACRUH010000068.1"/>
</dbReference>